<dbReference type="Proteomes" id="UP001280121">
    <property type="component" value="Unassembled WGS sequence"/>
</dbReference>
<comment type="caution">
    <text evidence="6">The sequence shown here is derived from an EMBL/GenBank/DDBJ whole genome shotgun (WGS) entry which is preliminary data.</text>
</comment>
<name>A0AAD9XKM1_9ROSI</name>
<sequence length="282" mass="31437">MDETNLNISIVQSIGRLTSLEFLSLQYCKLEGTFPDQVRSFSPCLDMTTLHGDHDVAFNTTSSSIAIVPTKRVVQFGTFEDSSYRGNHLLYGLPLPKSCDAKGSPSLVPKASTDIEEDNNFMEMDMDIDIFYISFTMSYIVVLLAIAIVLLEKFNSTASLDIFHASSDIMGRIYKGDLPLHFANYVRGGQFNQYYSGRFRGQNRGRGGRFNNSKPTCQLCEKLGTLQLCVIIGMTKPGILVKILEILVTNIVFGNNTHHLKVILLSKLITLKKFLIRLGTTA</sequence>
<evidence type="ECO:0000256" key="3">
    <source>
        <dbReference type="ARBA" id="ARBA00022737"/>
    </source>
</evidence>
<dbReference type="InterPro" id="IPR032675">
    <property type="entry name" value="LRR_dom_sf"/>
</dbReference>
<proteinExistence type="inferred from homology"/>
<dbReference type="InterPro" id="IPR051502">
    <property type="entry name" value="RLP_Defense_Trigger"/>
</dbReference>
<keyword evidence="3" id="KW-0677">Repeat</keyword>
<keyword evidence="2" id="KW-0433">Leucine-rich repeat</keyword>
<keyword evidence="5" id="KW-0812">Transmembrane</keyword>
<reference evidence="6" key="1">
    <citation type="journal article" date="2023" name="Plant J.">
        <title>Genome sequences and population genomics provide insights into the demographic history, inbreeding, and mutation load of two 'living fossil' tree species of Dipteronia.</title>
        <authorList>
            <person name="Feng Y."/>
            <person name="Comes H.P."/>
            <person name="Chen J."/>
            <person name="Zhu S."/>
            <person name="Lu R."/>
            <person name="Zhang X."/>
            <person name="Li P."/>
            <person name="Qiu J."/>
            <person name="Olsen K.M."/>
            <person name="Qiu Y."/>
        </authorList>
    </citation>
    <scope>NUCLEOTIDE SEQUENCE</scope>
    <source>
        <strain evidence="6">KIB01</strain>
    </source>
</reference>
<dbReference type="PANTHER" id="PTHR48062:SF21">
    <property type="entry name" value="RECEPTOR-LIKE PROTEIN 12"/>
    <property type="match status" value="1"/>
</dbReference>
<accession>A0AAD9XKM1</accession>
<gene>
    <name evidence="6" type="ORF">Ddye_007869</name>
</gene>
<comment type="similarity">
    <text evidence="1">Belongs to the RLP family.</text>
</comment>
<dbReference type="Gene3D" id="3.80.10.10">
    <property type="entry name" value="Ribonuclease Inhibitor"/>
    <property type="match status" value="1"/>
</dbReference>
<keyword evidence="4" id="KW-0675">Receptor</keyword>
<evidence type="ECO:0000256" key="4">
    <source>
        <dbReference type="ARBA" id="ARBA00023170"/>
    </source>
</evidence>
<evidence type="ECO:0000313" key="6">
    <source>
        <dbReference type="EMBL" id="KAK2661336.1"/>
    </source>
</evidence>
<dbReference type="EMBL" id="JANJYI010000002">
    <property type="protein sequence ID" value="KAK2661336.1"/>
    <property type="molecule type" value="Genomic_DNA"/>
</dbReference>
<keyword evidence="5" id="KW-1133">Transmembrane helix</keyword>
<evidence type="ECO:0000256" key="2">
    <source>
        <dbReference type="ARBA" id="ARBA00022614"/>
    </source>
</evidence>
<feature type="transmembrane region" description="Helical" evidence="5">
    <location>
        <begin position="130"/>
        <end position="151"/>
    </location>
</feature>
<evidence type="ECO:0000256" key="1">
    <source>
        <dbReference type="ARBA" id="ARBA00009592"/>
    </source>
</evidence>
<keyword evidence="5" id="KW-0472">Membrane</keyword>
<keyword evidence="7" id="KW-1185">Reference proteome</keyword>
<evidence type="ECO:0000256" key="5">
    <source>
        <dbReference type="SAM" id="Phobius"/>
    </source>
</evidence>
<evidence type="ECO:0000313" key="7">
    <source>
        <dbReference type="Proteomes" id="UP001280121"/>
    </source>
</evidence>
<protein>
    <submittedName>
        <fullName evidence="6">Uncharacterized protein</fullName>
    </submittedName>
</protein>
<dbReference type="AlphaFoldDB" id="A0AAD9XKM1"/>
<organism evidence="6 7">
    <name type="scientific">Dipteronia dyeriana</name>
    <dbReference type="NCBI Taxonomy" id="168575"/>
    <lineage>
        <taxon>Eukaryota</taxon>
        <taxon>Viridiplantae</taxon>
        <taxon>Streptophyta</taxon>
        <taxon>Embryophyta</taxon>
        <taxon>Tracheophyta</taxon>
        <taxon>Spermatophyta</taxon>
        <taxon>Magnoliopsida</taxon>
        <taxon>eudicotyledons</taxon>
        <taxon>Gunneridae</taxon>
        <taxon>Pentapetalae</taxon>
        <taxon>rosids</taxon>
        <taxon>malvids</taxon>
        <taxon>Sapindales</taxon>
        <taxon>Sapindaceae</taxon>
        <taxon>Hippocastanoideae</taxon>
        <taxon>Acereae</taxon>
        <taxon>Dipteronia</taxon>
    </lineage>
</organism>
<dbReference type="PANTHER" id="PTHR48062">
    <property type="entry name" value="RECEPTOR-LIKE PROTEIN 14"/>
    <property type="match status" value="1"/>
</dbReference>